<evidence type="ECO:0000313" key="7">
    <source>
        <dbReference type="Proteomes" id="UP000252884"/>
    </source>
</evidence>
<evidence type="ECO:0000256" key="4">
    <source>
        <dbReference type="SAM" id="MobiDB-lite"/>
    </source>
</evidence>
<organism evidence="6 7">
    <name type="scientific">Pseudorhodoferax soli</name>
    <dbReference type="NCBI Taxonomy" id="545864"/>
    <lineage>
        <taxon>Bacteria</taxon>
        <taxon>Pseudomonadati</taxon>
        <taxon>Pseudomonadota</taxon>
        <taxon>Betaproteobacteria</taxon>
        <taxon>Burkholderiales</taxon>
        <taxon>Comamonadaceae</taxon>
    </lineage>
</organism>
<protein>
    <submittedName>
        <fullName evidence="6">AraC family transcriptional regulator</fullName>
    </submittedName>
</protein>
<dbReference type="Pfam" id="PF12833">
    <property type="entry name" value="HTH_18"/>
    <property type="match status" value="1"/>
</dbReference>
<dbReference type="InterPro" id="IPR009057">
    <property type="entry name" value="Homeodomain-like_sf"/>
</dbReference>
<keyword evidence="1" id="KW-0805">Transcription regulation</keyword>
<dbReference type="InterPro" id="IPR050204">
    <property type="entry name" value="AraC_XylS_family_regulators"/>
</dbReference>
<comment type="caution">
    <text evidence="6">The sequence shown here is derived from an EMBL/GenBank/DDBJ whole genome shotgun (WGS) entry which is preliminary data.</text>
</comment>
<dbReference type="SMART" id="SM00342">
    <property type="entry name" value="HTH_ARAC"/>
    <property type="match status" value="1"/>
</dbReference>
<dbReference type="Proteomes" id="UP000252884">
    <property type="component" value="Unassembled WGS sequence"/>
</dbReference>
<dbReference type="PANTHER" id="PTHR46796">
    <property type="entry name" value="HTH-TYPE TRANSCRIPTIONAL ACTIVATOR RHAS-RELATED"/>
    <property type="match status" value="1"/>
</dbReference>
<dbReference type="InterPro" id="IPR018060">
    <property type="entry name" value="HTH_AraC"/>
</dbReference>
<evidence type="ECO:0000256" key="2">
    <source>
        <dbReference type="ARBA" id="ARBA00023125"/>
    </source>
</evidence>
<evidence type="ECO:0000313" key="6">
    <source>
        <dbReference type="EMBL" id="RCW76345.1"/>
    </source>
</evidence>
<sequence>MTLQRTMHRPVDDAAAPPAAAARTGPAVPLPDNVTRLTQAQRGWNAVQLTVTDFQCAGPVVHRLGSDDQVSMSTVLQEVGGRCEPRLRKNRPSPLAHRPRHLTVVPPGMEVWGYGDQLRFARDATLQFDADALEARLGLRVDADGLHVPRLGIADDHAWTLVRLLADVVDDPDPSTQLYGDGLVTAVCARLFAGRQNDAPRTGAGLAPWQLRRVIERLDDRLPARVELAELAELAGLSQSHFSKAFKASTGLAPYRWQLDARIRRAKALLLDSDAPLESVAEATGFADAVHFGKAFRKLVGASPGAWRTDRKH</sequence>
<dbReference type="EMBL" id="QPJK01000001">
    <property type="protein sequence ID" value="RCW76345.1"/>
    <property type="molecule type" value="Genomic_DNA"/>
</dbReference>
<dbReference type="InterPro" id="IPR018062">
    <property type="entry name" value="HTH_AraC-typ_CS"/>
</dbReference>
<feature type="region of interest" description="Disordered" evidence="4">
    <location>
        <begin position="1"/>
        <end position="31"/>
    </location>
</feature>
<keyword evidence="3" id="KW-0804">Transcription</keyword>
<name>A0A368Y8B7_9BURK</name>
<evidence type="ECO:0000256" key="1">
    <source>
        <dbReference type="ARBA" id="ARBA00023015"/>
    </source>
</evidence>
<dbReference type="PANTHER" id="PTHR46796:SF14">
    <property type="entry name" value="TRANSCRIPTIONAL REGULATORY PROTEIN"/>
    <property type="match status" value="1"/>
</dbReference>
<keyword evidence="7" id="KW-1185">Reference proteome</keyword>
<evidence type="ECO:0000256" key="3">
    <source>
        <dbReference type="ARBA" id="ARBA00023163"/>
    </source>
</evidence>
<accession>A0A368Y8B7</accession>
<dbReference type="GO" id="GO:0003700">
    <property type="term" value="F:DNA-binding transcription factor activity"/>
    <property type="evidence" value="ECO:0007669"/>
    <property type="project" value="InterPro"/>
</dbReference>
<evidence type="ECO:0000259" key="5">
    <source>
        <dbReference type="PROSITE" id="PS01124"/>
    </source>
</evidence>
<gene>
    <name evidence="6" type="ORF">DES41_101951</name>
</gene>
<dbReference type="PROSITE" id="PS00041">
    <property type="entry name" value="HTH_ARAC_FAMILY_1"/>
    <property type="match status" value="1"/>
</dbReference>
<reference evidence="6 7" key="1">
    <citation type="submission" date="2018-07" db="EMBL/GenBank/DDBJ databases">
        <title>Genomic Encyclopedia of Type Strains, Phase IV (KMG-IV): sequencing the most valuable type-strain genomes for metagenomic binning, comparative biology and taxonomic classification.</title>
        <authorList>
            <person name="Goeker M."/>
        </authorList>
    </citation>
    <scope>NUCLEOTIDE SEQUENCE [LARGE SCALE GENOMIC DNA]</scope>
    <source>
        <strain evidence="6 7">DSM 21634</strain>
    </source>
</reference>
<dbReference type="GO" id="GO:0043565">
    <property type="term" value="F:sequence-specific DNA binding"/>
    <property type="evidence" value="ECO:0007669"/>
    <property type="project" value="InterPro"/>
</dbReference>
<dbReference type="PROSITE" id="PS01124">
    <property type="entry name" value="HTH_ARAC_FAMILY_2"/>
    <property type="match status" value="1"/>
</dbReference>
<proteinExistence type="predicted"/>
<dbReference type="AlphaFoldDB" id="A0A368Y8B7"/>
<dbReference type="SUPFAM" id="SSF46689">
    <property type="entry name" value="Homeodomain-like"/>
    <property type="match status" value="2"/>
</dbReference>
<keyword evidence="2" id="KW-0238">DNA-binding</keyword>
<feature type="domain" description="HTH araC/xylS-type" evidence="5">
    <location>
        <begin position="212"/>
        <end position="310"/>
    </location>
</feature>
<dbReference type="Gene3D" id="1.10.10.60">
    <property type="entry name" value="Homeodomain-like"/>
    <property type="match status" value="2"/>
</dbReference>
<feature type="compositionally biased region" description="Low complexity" evidence="4">
    <location>
        <begin position="13"/>
        <end position="27"/>
    </location>
</feature>